<dbReference type="SMART" id="SM00005">
    <property type="entry name" value="DEATH"/>
    <property type="match status" value="1"/>
</dbReference>
<dbReference type="InterPro" id="IPR011029">
    <property type="entry name" value="DEATH-like_dom_sf"/>
</dbReference>
<protein>
    <submittedName>
        <fullName evidence="2">Putative death domain protein</fullName>
    </submittedName>
</protein>
<reference evidence="2" key="1">
    <citation type="submission" date="2018-01" db="EMBL/GenBank/DDBJ databases">
        <title>An insight into the sialome of Amazonian anophelines.</title>
        <authorList>
            <person name="Ribeiro J.M."/>
            <person name="Scarpassa V."/>
            <person name="Calvo E."/>
        </authorList>
    </citation>
    <scope>NUCLEOTIDE SEQUENCE</scope>
    <source>
        <tissue evidence="2">Salivary glands</tissue>
    </source>
</reference>
<evidence type="ECO:0000313" key="2">
    <source>
        <dbReference type="EMBL" id="MBW44260.1"/>
    </source>
</evidence>
<proteinExistence type="predicted"/>
<evidence type="ECO:0000259" key="1">
    <source>
        <dbReference type="PROSITE" id="PS50017"/>
    </source>
</evidence>
<dbReference type="PROSITE" id="PS50017">
    <property type="entry name" value="DEATH_DOMAIN"/>
    <property type="match status" value="1"/>
</dbReference>
<organism evidence="2">
    <name type="scientific">Anopheles triannulatus</name>
    <dbReference type="NCBI Taxonomy" id="58253"/>
    <lineage>
        <taxon>Eukaryota</taxon>
        <taxon>Metazoa</taxon>
        <taxon>Ecdysozoa</taxon>
        <taxon>Arthropoda</taxon>
        <taxon>Hexapoda</taxon>
        <taxon>Insecta</taxon>
        <taxon>Pterygota</taxon>
        <taxon>Neoptera</taxon>
        <taxon>Endopterygota</taxon>
        <taxon>Diptera</taxon>
        <taxon>Nematocera</taxon>
        <taxon>Culicoidea</taxon>
        <taxon>Culicidae</taxon>
        <taxon>Anophelinae</taxon>
        <taxon>Anopheles</taxon>
    </lineage>
</organism>
<dbReference type="EMBL" id="GGFK01010939">
    <property type="protein sequence ID" value="MBW44260.1"/>
    <property type="molecule type" value="Transcribed_RNA"/>
</dbReference>
<name>A0A2M4AU06_9DIPT</name>
<dbReference type="Pfam" id="PF00531">
    <property type="entry name" value="Death"/>
    <property type="match status" value="1"/>
</dbReference>
<dbReference type="Gene3D" id="1.10.533.10">
    <property type="entry name" value="Death Domain, Fas"/>
    <property type="match status" value="1"/>
</dbReference>
<dbReference type="CDD" id="cd01670">
    <property type="entry name" value="Death"/>
    <property type="match status" value="1"/>
</dbReference>
<feature type="domain" description="Death" evidence="1">
    <location>
        <begin position="168"/>
        <end position="250"/>
    </location>
</feature>
<accession>A0A2M4AU06</accession>
<dbReference type="InterPro" id="IPR000488">
    <property type="entry name" value="Death_dom"/>
</dbReference>
<dbReference type="AlphaFoldDB" id="A0A2M4AU06"/>
<dbReference type="SUPFAM" id="SSF47986">
    <property type="entry name" value="DEATH domain"/>
    <property type="match status" value="1"/>
</dbReference>
<dbReference type="GO" id="GO:0007165">
    <property type="term" value="P:signal transduction"/>
    <property type="evidence" value="ECO:0007669"/>
    <property type="project" value="InterPro"/>
</dbReference>
<sequence length="257" mass="28941">MVKFYRFIDSLFGNKSLSKLDTDASVLPGSKSAKIPDNISIPNNDGDSTSRGYLLEVSAAANNTTSLAQPDDVTKGSSDLLPTMPTEQIGLANSIVNNIQYNAHSSPHTAISNSRGINVFQLKNTRNVHIGDNFVMQTTQNQSAEVKWTKLKQSNTIMQMMHSSVEIDNEVLEIVSRHLGYEWKSFARKLGYSKGQIDAFEEDNRTLSEQIYDFISDWNRSESNATLGKLISLLWENDHKETVYHIKQAWKKREHVT</sequence>